<gene>
    <name evidence="1" type="ORF">FB45DRAFT_260025</name>
</gene>
<accession>A0AAD7FBD7</accession>
<name>A0AAD7FBD7_9AGAR</name>
<evidence type="ECO:0008006" key="3">
    <source>
        <dbReference type="Google" id="ProtNLM"/>
    </source>
</evidence>
<comment type="caution">
    <text evidence="1">The sequence shown here is derived from an EMBL/GenBank/DDBJ whole genome shotgun (WGS) entry which is preliminary data.</text>
</comment>
<dbReference type="Proteomes" id="UP001221142">
    <property type="component" value="Unassembled WGS sequence"/>
</dbReference>
<sequence length="418" mass="46668">MAFISNASGFTLGEGTFNNIHGDFVIYDYQGVKRRRREDIEACPKTEAKGGSRWVEGAWRLWTRVSEQCSKSTQIIRNKHLKLTLEIGRGQGYLLHSGKIKGQAVIVKVFAGRNAREDWEATMTLSRRLLHPNLLRVEGASAPTSIHHFIAYEDAHRKTAEGPLAFALRDDLEASIVLGFKMISGLSSGIDYLSTQGTTLPLRPESFDVFLDINDRFLLSINPPADANPAHQEEEDTRSIWTLFNGLCQKVLRSANRVLHDEDIERTPTAFESSPRPPALWQSSPVLSSNQAIAQHDGPLSSDPQEAPIVPPRREYVWRKMDMPQSLANIAAQITRDLDLRRASINRLVWSDIGTVHRCPGYVREEVTLATRTADSAVVSHDAPTIQEVCSVCREVVNLGDVFRCVCGHEGMYDRAAV</sequence>
<dbReference type="EMBL" id="JARKIF010000027">
    <property type="protein sequence ID" value="KAJ7613962.1"/>
    <property type="molecule type" value="Genomic_DNA"/>
</dbReference>
<protein>
    <recommendedName>
        <fullName evidence="3">Protein kinase domain-containing protein</fullName>
    </recommendedName>
</protein>
<evidence type="ECO:0000313" key="2">
    <source>
        <dbReference type="Proteomes" id="UP001221142"/>
    </source>
</evidence>
<reference evidence="1" key="1">
    <citation type="submission" date="2023-03" db="EMBL/GenBank/DDBJ databases">
        <title>Massive genome expansion in bonnet fungi (Mycena s.s.) driven by repeated elements and novel gene families across ecological guilds.</title>
        <authorList>
            <consortium name="Lawrence Berkeley National Laboratory"/>
            <person name="Harder C.B."/>
            <person name="Miyauchi S."/>
            <person name="Viragh M."/>
            <person name="Kuo A."/>
            <person name="Thoen E."/>
            <person name="Andreopoulos B."/>
            <person name="Lu D."/>
            <person name="Skrede I."/>
            <person name="Drula E."/>
            <person name="Henrissat B."/>
            <person name="Morin E."/>
            <person name="Kohler A."/>
            <person name="Barry K."/>
            <person name="LaButti K."/>
            <person name="Morin E."/>
            <person name="Salamov A."/>
            <person name="Lipzen A."/>
            <person name="Mereny Z."/>
            <person name="Hegedus B."/>
            <person name="Baldrian P."/>
            <person name="Stursova M."/>
            <person name="Weitz H."/>
            <person name="Taylor A."/>
            <person name="Grigoriev I.V."/>
            <person name="Nagy L.G."/>
            <person name="Martin F."/>
            <person name="Kauserud H."/>
        </authorList>
    </citation>
    <scope>NUCLEOTIDE SEQUENCE</scope>
    <source>
        <strain evidence="1">9284</strain>
    </source>
</reference>
<proteinExistence type="predicted"/>
<dbReference type="AlphaFoldDB" id="A0AAD7FBD7"/>
<dbReference type="Gene3D" id="3.30.200.20">
    <property type="entry name" value="Phosphorylase Kinase, domain 1"/>
    <property type="match status" value="1"/>
</dbReference>
<keyword evidence="2" id="KW-1185">Reference proteome</keyword>
<evidence type="ECO:0000313" key="1">
    <source>
        <dbReference type="EMBL" id="KAJ7613962.1"/>
    </source>
</evidence>
<organism evidence="1 2">
    <name type="scientific">Roridomyces roridus</name>
    <dbReference type="NCBI Taxonomy" id="1738132"/>
    <lineage>
        <taxon>Eukaryota</taxon>
        <taxon>Fungi</taxon>
        <taxon>Dikarya</taxon>
        <taxon>Basidiomycota</taxon>
        <taxon>Agaricomycotina</taxon>
        <taxon>Agaricomycetes</taxon>
        <taxon>Agaricomycetidae</taxon>
        <taxon>Agaricales</taxon>
        <taxon>Marasmiineae</taxon>
        <taxon>Mycenaceae</taxon>
        <taxon>Roridomyces</taxon>
    </lineage>
</organism>